<sequence length="66" mass="7024">MSEATREAILTAVTTDAASDTATGHDRVSSRAVALKVVLFEAPAGFTPLESALLSEWLDRLGRHRG</sequence>
<evidence type="ECO:0000313" key="2">
    <source>
        <dbReference type="Proteomes" id="UP000501452"/>
    </source>
</evidence>
<keyword evidence="2" id="KW-1185">Reference proteome</keyword>
<dbReference type="Proteomes" id="UP000501452">
    <property type="component" value="Chromosome"/>
</dbReference>
<gene>
    <name evidence="1" type="ORF">GBA63_17490</name>
</gene>
<dbReference type="AlphaFoldDB" id="A0A6G8QDB7"/>
<dbReference type="EMBL" id="CP045119">
    <property type="protein sequence ID" value="QIN84247.1"/>
    <property type="molecule type" value="Genomic_DNA"/>
</dbReference>
<accession>A0A6G8QDB7</accession>
<dbReference type="KEGG" id="rub:GBA63_17490"/>
<evidence type="ECO:0000313" key="1">
    <source>
        <dbReference type="EMBL" id="QIN84247.1"/>
    </source>
</evidence>
<name>A0A6G8QDB7_9ACTN</name>
<proteinExistence type="predicted"/>
<reference evidence="1 2" key="1">
    <citation type="submission" date="2019-10" db="EMBL/GenBank/DDBJ databases">
        <title>Rubrobacter sp nov SCSIO 52090 isolated from a deep-sea sediment in the South China Sea.</title>
        <authorList>
            <person name="Chen R.W."/>
        </authorList>
    </citation>
    <scope>NUCLEOTIDE SEQUENCE [LARGE SCALE GENOMIC DNA]</scope>
    <source>
        <strain evidence="1 2">SCSIO 52909</strain>
    </source>
</reference>
<dbReference type="RefSeq" id="WP_166178236.1">
    <property type="nucleotide sequence ID" value="NZ_CP045119.1"/>
</dbReference>
<organism evidence="1 2">
    <name type="scientific">Rubrobacter tropicus</name>
    <dbReference type="NCBI Taxonomy" id="2653851"/>
    <lineage>
        <taxon>Bacteria</taxon>
        <taxon>Bacillati</taxon>
        <taxon>Actinomycetota</taxon>
        <taxon>Rubrobacteria</taxon>
        <taxon>Rubrobacterales</taxon>
        <taxon>Rubrobacteraceae</taxon>
        <taxon>Rubrobacter</taxon>
    </lineage>
</organism>
<protein>
    <submittedName>
        <fullName evidence="1">Uncharacterized protein</fullName>
    </submittedName>
</protein>